<dbReference type="EMBL" id="CP089983">
    <property type="protein sequence ID" value="WXB07296.1"/>
    <property type="molecule type" value="Genomic_DNA"/>
</dbReference>
<comment type="similarity">
    <text evidence="1">Belongs to the Gfa family.</text>
</comment>
<gene>
    <name evidence="7" type="ORF">LVJ94_08605</name>
</gene>
<dbReference type="InterPro" id="IPR011057">
    <property type="entry name" value="Mss4-like_sf"/>
</dbReference>
<feature type="compositionally biased region" description="Basic residues" evidence="5">
    <location>
        <begin position="162"/>
        <end position="172"/>
    </location>
</feature>
<evidence type="ECO:0000313" key="8">
    <source>
        <dbReference type="Proteomes" id="UP001374803"/>
    </source>
</evidence>
<evidence type="ECO:0000256" key="3">
    <source>
        <dbReference type="ARBA" id="ARBA00022833"/>
    </source>
</evidence>
<evidence type="ECO:0000256" key="1">
    <source>
        <dbReference type="ARBA" id="ARBA00005495"/>
    </source>
</evidence>
<dbReference type="Pfam" id="PF04828">
    <property type="entry name" value="GFA"/>
    <property type="match status" value="1"/>
</dbReference>
<evidence type="ECO:0000256" key="4">
    <source>
        <dbReference type="ARBA" id="ARBA00023239"/>
    </source>
</evidence>
<proteinExistence type="inferred from homology"/>
<protein>
    <submittedName>
        <fullName evidence="7">GFA family protein</fullName>
    </submittedName>
</protein>
<feature type="region of interest" description="Disordered" evidence="5">
    <location>
        <begin position="149"/>
        <end position="172"/>
    </location>
</feature>
<keyword evidence="8" id="KW-1185">Reference proteome</keyword>
<organism evidence="7 8">
    <name type="scientific">Pendulispora rubella</name>
    <dbReference type="NCBI Taxonomy" id="2741070"/>
    <lineage>
        <taxon>Bacteria</taxon>
        <taxon>Pseudomonadati</taxon>
        <taxon>Myxococcota</taxon>
        <taxon>Myxococcia</taxon>
        <taxon>Myxococcales</taxon>
        <taxon>Sorangiineae</taxon>
        <taxon>Pendulisporaceae</taxon>
        <taxon>Pendulispora</taxon>
    </lineage>
</organism>
<dbReference type="SUPFAM" id="SSF51316">
    <property type="entry name" value="Mss4-like"/>
    <property type="match status" value="1"/>
</dbReference>
<dbReference type="PROSITE" id="PS51891">
    <property type="entry name" value="CENP_V_GFA"/>
    <property type="match status" value="1"/>
</dbReference>
<dbReference type="Proteomes" id="UP001374803">
    <property type="component" value="Chromosome"/>
</dbReference>
<evidence type="ECO:0000313" key="7">
    <source>
        <dbReference type="EMBL" id="WXB07296.1"/>
    </source>
</evidence>
<evidence type="ECO:0000256" key="2">
    <source>
        <dbReference type="ARBA" id="ARBA00022723"/>
    </source>
</evidence>
<keyword evidence="4" id="KW-0456">Lyase</keyword>
<sequence length="172" mass="19644">MKLEGSCQCGKVTYRIDSDTPYPFMYCFCSICRKTSGALTCNIMGKRDTLKIRGERHLKKYRAVMREKGQKPHRSEGERWFCGKCGTHLWVADKRWPEGIWPNAAAVDTELPEPPENVRMMLAFKPKWVPAPGEGPTFKRYPKVSIADWHAQHGLSGEPSKPRKPRKSPKAP</sequence>
<dbReference type="InterPro" id="IPR006913">
    <property type="entry name" value="CENP-V/GFA"/>
</dbReference>
<keyword evidence="2" id="KW-0479">Metal-binding</keyword>
<accession>A0ABZ2L8M4</accession>
<name>A0ABZ2L8M4_9BACT</name>
<evidence type="ECO:0000256" key="5">
    <source>
        <dbReference type="SAM" id="MobiDB-lite"/>
    </source>
</evidence>
<reference evidence="7" key="1">
    <citation type="submission" date="2021-12" db="EMBL/GenBank/DDBJ databases">
        <title>Discovery of the Pendulisporaceae a myxobacterial family with distinct sporulation behavior and unique specialized metabolism.</title>
        <authorList>
            <person name="Garcia R."/>
            <person name="Popoff A."/>
            <person name="Bader C.D."/>
            <person name="Loehr J."/>
            <person name="Walesch S."/>
            <person name="Walt C."/>
            <person name="Boldt J."/>
            <person name="Bunk B."/>
            <person name="Haeckl F.J.F.P.J."/>
            <person name="Gunesch A.P."/>
            <person name="Birkelbach J."/>
            <person name="Nuebel U."/>
            <person name="Pietschmann T."/>
            <person name="Bach T."/>
            <person name="Mueller R."/>
        </authorList>
    </citation>
    <scope>NUCLEOTIDE SEQUENCE</scope>
    <source>
        <strain evidence="7">MSr11367</strain>
    </source>
</reference>
<dbReference type="PANTHER" id="PTHR33337">
    <property type="entry name" value="GFA DOMAIN-CONTAINING PROTEIN"/>
    <property type="match status" value="1"/>
</dbReference>
<feature type="domain" description="CENP-V/GFA" evidence="6">
    <location>
        <begin position="3"/>
        <end position="129"/>
    </location>
</feature>
<keyword evidence="3" id="KW-0862">Zinc</keyword>
<dbReference type="Gene3D" id="3.90.1590.10">
    <property type="entry name" value="glutathione-dependent formaldehyde- activating enzyme (gfa)"/>
    <property type="match status" value="1"/>
</dbReference>
<dbReference type="PANTHER" id="PTHR33337:SF44">
    <property type="entry name" value="DUF636 DOMAIN PROTEIN (AFU_ORTHOLOGUE AFUA_1G09754)"/>
    <property type="match status" value="1"/>
</dbReference>
<dbReference type="RefSeq" id="WP_394836954.1">
    <property type="nucleotide sequence ID" value="NZ_CP089929.1"/>
</dbReference>
<evidence type="ECO:0000259" key="6">
    <source>
        <dbReference type="PROSITE" id="PS51891"/>
    </source>
</evidence>